<accession>A0A8J5QML8</accession>
<dbReference type="OrthoDB" id="4024240at2759"/>
<proteinExistence type="predicted"/>
<feature type="domain" description="F-box" evidence="2">
    <location>
        <begin position="31"/>
        <end position="76"/>
    </location>
</feature>
<dbReference type="Pfam" id="PF12937">
    <property type="entry name" value="F-box-like"/>
    <property type="match status" value="1"/>
</dbReference>
<dbReference type="EMBL" id="JAGSYN010000099">
    <property type="protein sequence ID" value="KAG7664299.1"/>
    <property type="molecule type" value="Genomic_DNA"/>
</dbReference>
<feature type="region of interest" description="Disordered" evidence="1">
    <location>
        <begin position="396"/>
        <end position="419"/>
    </location>
</feature>
<organism evidence="3 4">
    <name type="scientific">[Candida] subhashii</name>
    <dbReference type="NCBI Taxonomy" id="561895"/>
    <lineage>
        <taxon>Eukaryota</taxon>
        <taxon>Fungi</taxon>
        <taxon>Dikarya</taxon>
        <taxon>Ascomycota</taxon>
        <taxon>Saccharomycotina</taxon>
        <taxon>Pichiomycetes</taxon>
        <taxon>Debaryomycetaceae</taxon>
        <taxon>Spathaspora</taxon>
    </lineage>
</organism>
<evidence type="ECO:0000256" key="1">
    <source>
        <dbReference type="SAM" id="MobiDB-lite"/>
    </source>
</evidence>
<dbReference type="AlphaFoldDB" id="A0A8J5QML8"/>
<sequence length="452" mass="51721">MLTTCNSTSSTITTNDDVSTTPQFDTLSNSTESIDILPDELKLEILKNLSQYEYVNLLRVSKSWHRLVFPLLYDHIIIDANFSTFNNICPLIGRSYLHSSYNVKSFIKTINTMKQVPRITKFDVVDLPYSLGIQDESTRIFVKLFQKLTDLNELVWLDDNFRFEFLINLPNKPKVNTLILNITHDTYSNAKFCESKKLNFTNLKNFQIIPFMDCDRLLKIINNMVINVNDPKVIGQNLESLVLSGTIKHDVSYNQIIENTINVFNKSKITYLDNLSVLSLENLRIMEDDANTLIKSINLKHLKTLHLQGILGVTDSTFFETITPYLTNLQILSVHITESESRKVLEFISDLPTRLQELDVTLFASTFHHMETYINPIIRHNTLSKLSLEIPSWPQTAPHQSIKRSTKTSEKPTPSSLSRCIMSSSTPGGDIWWKGTLGTSVGGVWWVCIEIY</sequence>
<name>A0A8J5QML8_9ASCO</name>
<keyword evidence="4" id="KW-1185">Reference proteome</keyword>
<dbReference type="SMART" id="SM00256">
    <property type="entry name" value="FBOX"/>
    <property type="match status" value="1"/>
</dbReference>
<comment type="caution">
    <text evidence="3">The sequence shown here is derived from an EMBL/GenBank/DDBJ whole genome shotgun (WGS) entry which is preliminary data.</text>
</comment>
<gene>
    <name evidence="3" type="ORF">J8A68_002157</name>
</gene>
<reference evidence="3 4" key="1">
    <citation type="journal article" date="2021" name="DNA Res.">
        <title>Genome analysis of Candida subhashii reveals its hybrid nature and dual mitochondrial genome conformations.</title>
        <authorList>
            <person name="Mixao V."/>
            <person name="Hegedusova E."/>
            <person name="Saus E."/>
            <person name="Pryszcz L.P."/>
            <person name="Cillingova A."/>
            <person name="Nosek J."/>
            <person name="Gabaldon T."/>
        </authorList>
    </citation>
    <scope>NUCLEOTIDE SEQUENCE [LARGE SCALE GENOMIC DNA]</scope>
    <source>
        <strain evidence="3 4">CBS 10753</strain>
    </source>
</reference>
<dbReference type="Proteomes" id="UP000694255">
    <property type="component" value="Unassembled WGS sequence"/>
</dbReference>
<dbReference type="PROSITE" id="PS50181">
    <property type="entry name" value="FBOX"/>
    <property type="match status" value="1"/>
</dbReference>
<dbReference type="GeneID" id="73468958"/>
<protein>
    <recommendedName>
        <fullName evidence="2">F-box domain-containing protein</fullName>
    </recommendedName>
</protein>
<evidence type="ECO:0000313" key="4">
    <source>
        <dbReference type="Proteomes" id="UP000694255"/>
    </source>
</evidence>
<evidence type="ECO:0000313" key="3">
    <source>
        <dbReference type="EMBL" id="KAG7664299.1"/>
    </source>
</evidence>
<dbReference type="RefSeq" id="XP_049264531.1">
    <property type="nucleotide sequence ID" value="XM_049405878.1"/>
</dbReference>
<dbReference type="InterPro" id="IPR001810">
    <property type="entry name" value="F-box_dom"/>
</dbReference>
<evidence type="ECO:0000259" key="2">
    <source>
        <dbReference type="PROSITE" id="PS50181"/>
    </source>
</evidence>
<dbReference type="CDD" id="cd09917">
    <property type="entry name" value="F-box_SF"/>
    <property type="match status" value="1"/>
</dbReference>